<comment type="caution">
    <text evidence="1">The sequence shown here is derived from an EMBL/GenBank/DDBJ whole genome shotgun (WGS) entry which is preliminary data.</text>
</comment>
<evidence type="ECO:0000313" key="1">
    <source>
        <dbReference type="EMBL" id="MFF5291903.1"/>
    </source>
</evidence>
<organism evidence="1 2">
    <name type="scientific">Paractinoplanes globisporus</name>
    <dbReference type="NCBI Taxonomy" id="113565"/>
    <lineage>
        <taxon>Bacteria</taxon>
        <taxon>Bacillati</taxon>
        <taxon>Actinomycetota</taxon>
        <taxon>Actinomycetes</taxon>
        <taxon>Micromonosporales</taxon>
        <taxon>Micromonosporaceae</taxon>
        <taxon>Paractinoplanes</taxon>
    </lineage>
</organism>
<dbReference type="SUPFAM" id="SSF48150">
    <property type="entry name" value="DNA-glycosylase"/>
    <property type="match status" value="1"/>
</dbReference>
<proteinExistence type="predicted"/>
<protein>
    <recommendedName>
        <fullName evidence="3">DNA-3-methyladenine glycosylase II</fullName>
    </recommendedName>
</protein>
<gene>
    <name evidence="1" type="ORF">ACFY35_20880</name>
</gene>
<sequence>MLVQEHPGWTAVPAGALRFMRVDRAAVWLRWEAQTGGLSYGAVTDAGAKPGPAVDRRASAGIASDSVLGEALERLGQVRRVRNADLWDAIGTAVIRQVVRAGQARDMYQLFCQLHGESLISAAGSGFLFPDAEKVAGLAREAFDEAGMAFKRPALQAAAAAYLAHGPQWRAMQGSDLVAALQAVPRIGPWTAGAAVADFTGDFSLYPYTDLAVRTWARRAAPDIEWPSDEAAFGSVWRDLAGDRLSDLTLLTLAWGDNHARAQQPRGRPRPRP</sequence>
<dbReference type="Proteomes" id="UP001602245">
    <property type="component" value="Unassembled WGS sequence"/>
</dbReference>
<dbReference type="RefSeq" id="WP_063713568.1">
    <property type="nucleotide sequence ID" value="NZ_JBIAZU010000003.1"/>
</dbReference>
<keyword evidence="2" id="KW-1185">Reference proteome</keyword>
<accession>A0ABW6WFV0</accession>
<dbReference type="Gene3D" id="1.10.340.30">
    <property type="entry name" value="Hypothetical protein, domain 2"/>
    <property type="match status" value="1"/>
</dbReference>
<reference evidence="1 2" key="1">
    <citation type="submission" date="2024-10" db="EMBL/GenBank/DDBJ databases">
        <title>The Natural Products Discovery Center: Release of the First 8490 Sequenced Strains for Exploring Actinobacteria Biosynthetic Diversity.</title>
        <authorList>
            <person name="Kalkreuter E."/>
            <person name="Kautsar S.A."/>
            <person name="Yang D."/>
            <person name="Bader C.D."/>
            <person name="Teijaro C.N."/>
            <person name="Fluegel L."/>
            <person name="Davis C.M."/>
            <person name="Simpson J.R."/>
            <person name="Lauterbach L."/>
            <person name="Steele A.D."/>
            <person name="Gui C."/>
            <person name="Meng S."/>
            <person name="Li G."/>
            <person name="Viehrig K."/>
            <person name="Ye F."/>
            <person name="Su P."/>
            <person name="Kiefer A.F."/>
            <person name="Nichols A."/>
            <person name="Cepeda A.J."/>
            <person name="Yan W."/>
            <person name="Fan B."/>
            <person name="Jiang Y."/>
            <person name="Adhikari A."/>
            <person name="Zheng C.-J."/>
            <person name="Schuster L."/>
            <person name="Cowan T.M."/>
            <person name="Smanski M.J."/>
            <person name="Chevrette M.G."/>
            <person name="De Carvalho L.P.S."/>
            <person name="Shen B."/>
        </authorList>
    </citation>
    <scope>NUCLEOTIDE SEQUENCE [LARGE SCALE GENOMIC DNA]</scope>
    <source>
        <strain evidence="1 2">NPDC000087</strain>
    </source>
</reference>
<dbReference type="InterPro" id="IPR011257">
    <property type="entry name" value="DNA_glycosylase"/>
</dbReference>
<dbReference type="EMBL" id="JBIAZU010000003">
    <property type="protein sequence ID" value="MFF5291903.1"/>
    <property type="molecule type" value="Genomic_DNA"/>
</dbReference>
<evidence type="ECO:0000313" key="2">
    <source>
        <dbReference type="Proteomes" id="UP001602245"/>
    </source>
</evidence>
<name>A0ABW6WFV0_9ACTN</name>
<evidence type="ECO:0008006" key="3">
    <source>
        <dbReference type="Google" id="ProtNLM"/>
    </source>
</evidence>